<feature type="transmembrane region" description="Helical" evidence="1">
    <location>
        <begin position="12"/>
        <end position="31"/>
    </location>
</feature>
<dbReference type="RefSeq" id="WP_203909327.1">
    <property type="nucleotide sequence ID" value="NZ_BONY01000019.1"/>
</dbReference>
<keyword evidence="1" id="KW-1133">Transmembrane helix</keyword>
<keyword evidence="1" id="KW-0812">Transmembrane</keyword>
<protein>
    <submittedName>
        <fullName evidence="2">Uncharacterized protein</fullName>
    </submittedName>
</protein>
<organism evidence="2 3">
    <name type="scientific">Rhizocola hellebori</name>
    <dbReference type="NCBI Taxonomy" id="1392758"/>
    <lineage>
        <taxon>Bacteria</taxon>
        <taxon>Bacillati</taxon>
        <taxon>Actinomycetota</taxon>
        <taxon>Actinomycetes</taxon>
        <taxon>Micromonosporales</taxon>
        <taxon>Micromonosporaceae</taxon>
        <taxon>Rhizocola</taxon>
    </lineage>
</organism>
<feature type="transmembrane region" description="Helical" evidence="1">
    <location>
        <begin position="172"/>
        <end position="190"/>
    </location>
</feature>
<sequence>MRALALYLRSRAVPATVAVVLGCAVALWALGRTVDHPLARALAAILITLAATTAISHGLAGPDHDLDTTAAIAWPPRRAAHIIVAGAAVLGLLAAAALAGEPMTSIGQLLRNVAGLTGLVAFGAVVLGAARAPLIPVLWTLLVLGSVPEPPARPTYKVIFTWMVQPTDNRTAMLAATAIAVSGILGYAMLGSRR</sequence>
<evidence type="ECO:0000313" key="2">
    <source>
        <dbReference type="EMBL" id="GIH05481.1"/>
    </source>
</evidence>
<dbReference type="PROSITE" id="PS51257">
    <property type="entry name" value="PROKAR_LIPOPROTEIN"/>
    <property type="match status" value="1"/>
</dbReference>
<reference evidence="2" key="1">
    <citation type="submission" date="2021-01" db="EMBL/GenBank/DDBJ databases">
        <title>Whole genome shotgun sequence of Rhizocola hellebori NBRC 109834.</title>
        <authorList>
            <person name="Komaki H."/>
            <person name="Tamura T."/>
        </authorList>
    </citation>
    <scope>NUCLEOTIDE SEQUENCE</scope>
    <source>
        <strain evidence="2">NBRC 109834</strain>
    </source>
</reference>
<keyword evidence="1" id="KW-0472">Membrane</keyword>
<name>A0A8J3Q969_9ACTN</name>
<feature type="transmembrane region" description="Helical" evidence="1">
    <location>
        <begin position="38"/>
        <end position="59"/>
    </location>
</feature>
<evidence type="ECO:0000256" key="1">
    <source>
        <dbReference type="SAM" id="Phobius"/>
    </source>
</evidence>
<accession>A0A8J3Q969</accession>
<dbReference type="EMBL" id="BONY01000019">
    <property type="protein sequence ID" value="GIH05481.1"/>
    <property type="molecule type" value="Genomic_DNA"/>
</dbReference>
<keyword evidence="3" id="KW-1185">Reference proteome</keyword>
<feature type="transmembrane region" description="Helical" evidence="1">
    <location>
        <begin position="112"/>
        <end position="134"/>
    </location>
</feature>
<feature type="transmembrane region" description="Helical" evidence="1">
    <location>
        <begin position="79"/>
        <end position="100"/>
    </location>
</feature>
<proteinExistence type="predicted"/>
<gene>
    <name evidence="2" type="ORF">Rhe02_35480</name>
</gene>
<dbReference type="Proteomes" id="UP000612899">
    <property type="component" value="Unassembled WGS sequence"/>
</dbReference>
<evidence type="ECO:0000313" key="3">
    <source>
        <dbReference type="Proteomes" id="UP000612899"/>
    </source>
</evidence>
<comment type="caution">
    <text evidence="2">The sequence shown here is derived from an EMBL/GenBank/DDBJ whole genome shotgun (WGS) entry which is preliminary data.</text>
</comment>
<dbReference type="AlphaFoldDB" id="A0A8J3Q969"/>